<dbReference type="Proteomes" id="UP001287356">
    <property type="component" value="Unassembled WGS sequence"/>
</dbReference>
<keyword evidence="2" id="KW-1185">Reference proteome</keyword>
<sequence length="80" mass="9509">MESPAVPRKLWEHPDPKSTLMWRFVQDINNKHNLDLRVRLPRFFYTPVPTCWLKPYPPTPTLAYIHTRLPAYLCSTCLQT</sequence>
<organism evidence="1 2">
    <name type="scientific">Lasiosphaeria ovina</name>
    <dbReference type="NCBI Taxonomy" id="92902"/>
    <lineage>
        <taxon>Eukaryota</taxon>
        <taxon>Fungi</taxon>
        <taxon>Dikarya</taxon>
        <taxon>Ascomycota</taxon>
        <taxon>Pezizomycotina</taxon>
        <taxon>Sordariomycetes</taxon>
        <taxon>Sordariomycetidae</taxon>
        <taxon>Sordariales</taxon>
        <taxon>Lasiosphaeriaceae</taxon>
        <taxon>Lasiosphaeria</taxon>
    </lineage>
</organism>
<protein>
    <submittedName>
        <fullName evidence="1">Uncharacterized protein</fullName>
    </submittedName>
</protein>
<name>A0AAE0KC19_9PEZI</name>
<dbReference type="AlphaFoldDB" id="A0AAE0KC19"/>
<reference evidence="1" key="2">
    <citation type="submission" date="2023-06" db="EMBL/GenBank/DDBJ databases">
        <authorList>
            <consortium name="Lawrence Berkeley National Laboratory"/>
            <person name="Haridas S."/>
            <person name="Hensen N."/>
            <person name="Bonometti L."/>
            <person name="Westerberg I."/>
            <person name="Brannstrom I.O."/>
            <person name="Guillou S."/>
            <person name="Cros-Aarteil S."/>
            <person name="Calhoun S."/>
            <person name="Kuo A."/>
            <person name="Mondo S."/>
            <person name="Pangilinan J."/>
            <person name="Riley R."/>
            <person name="Labutti K."/>
            <person name="Andreopoulos B."/>
            <person name="Lipzen A."/>
            <person name="Chen C."/>
            <person name="Yanf M."/>
            <person name="Daum C."/>
            <person name="Ng V."/>
            <person name="Clum A."/>
            <person name="Steindorff A."/>
            <person name="Ohm R."/>
            <person name="Martin F."/>
            <person name="Silar P."/>
            <person name="Natvig D."/>
            <person name="Lalanne C."/>
            <person name="Gautier V."/>
            <person name="Ament-Velasquez S.L."/>
            <person name="Kruys A."/>
            <person name="Hutchinson M.I."/>
            <person name="Powell A.J."/>
            <person name="Barry K."/>
            <person name="Miller A.N."/>
            <person name="Grigoriev I.V."/>
            <person name="Debuchy R."/>
            <person name="Gladieux P."/>
            <person name="Thoren M.H."/>
            <person name="Johannesson H."/>
        </authorList>
    </citation>
    <scope>NUCLEOTIDE SEQUENCE</scope>
    <source>
        <strain evidence="1">CBS 958.72</strain>
    </source>
</reference>
<gene>
    <name evidence="1" type="ORF">B0T24DRAFT_624590</name>
</gene>
<dbReference type="EMBL" id="JAULSN010000004">
    <property type="protein sequence ID" value="KAK3373791.1"/>
    <property type="molecule type" value="Genomic_DNA"/>
</dbReference>
<evidence type="ECO:0000313" key="2">
    <source>
        <dbReference type="Proteomes" id="UP001287356"/>
    </source>
</evidence>
<evidence type="ECO:0000313" key="1">
    <source>
        <dbReference type="EMBL" id="KAK3373791.1"/>
    </source>
</evidence>
<reference evidence="1" key="1">
    <citation type="journal article" date="2023" name="Mol. Phylogenet. Evol.">
        <title>Genome-scale phylogeny and comparative genomics of the fungal order Sordariales.</title>
        <authorList>
            <person name="Hensen N."/>
            <person name="Bonometti L."/>
            <person name="Westerberg I."/>
            <person name="Brannstrom I.O."/>
            <person name="Guillou S."/>
            <person name="Cros-Aarteil S."/>
            <person name="Calhoun S."/>
            <person name="Haridas S."/>
            <person name="Kuo A."/>
            <person name="Mondo S."/>
            <person name="Pangilinan J."/>
            <person name="Riley R."/>
            <person name="LaButti K."/>
            <person name="Andreopoulos B."/>
            <person name="Lipzen A."/>
            <person name="Chen C."/>
            <person name="Yan M."/>
            <person name="Daum C."/>
            <person name="Ng V."/>
            <person name="Clum A."/>
            <person name="Steindorff A."/>
            <person name="Ohm R.A."/>
            <person name="Martin F."/>
            <person name="Silar P."/>
            <person name="Natvig D.O."/>
            <person name="Lalanne C."/>
            <person name="Gautier V."/>
            <person name="Ament-Velasquez S.L."/>
            <person name="Kruys A."/>
            <person name="Hutchinson M.I."/>
            <person name="Powell A.J."/>
            <person name="Barry K."/>
            <person name="Miller A.N."/>
            <person name="Grigoriev I.V."/>
            <person name="Debuchy R."/>
            <person name="Gladieux P."/>
            <person name="Hiltunen Thoren M."/>
            <person name="Johannesson H."/>
        </authorList>
    </citation>
    <scope>NUCLEOTIDE SEQUENCE</scope>
    <source>
        <strain evidence="1">CBS 958.72</strain>
    </source>
</reference>
<comment type="caution">
    <text evidence="1">The sequence shown here is derived from an EMBL/GenBank/DDBJ whole genome shotgun (WGS) entry which is preliminary data.</text>
</comment>
<proteinExistence type="predicted"/>
<accession>A0AAE0KC19</accession>